<name>A0A0V0U1C9_9BILA</name>
<evidence type="ECO:0000313" key="2">
    <source>
        <dbReference type="EMBL" id="KRX45094.1"/>
    </source>
</evidence>
<organism evidence="2 3">
    <name type="scientific">Trichinella murrelli</name>
    <dbReference type="NCBI Taxonomy" id="144512"/>
    <lineage>
        <taxon>Eukaryota</taxon>
        <taxon>Metazoa</taxon>
        <taxon>Ecdysozoa</taxon>
        <taxon>Nematoda</taxon>
        <taxon>Enoplea</taxon>
        <taxon>Dorylaimia</taxon>
        <taxon>Trichinellida</taxon>
        <taxon>Trichinellidae</taxon>
        <taxon>Trichinella</taxon>
    </lineage>
</organism>
<reference evidence="2 3" key="1">
    <citation type="submission" date="2015-01" db="EMBL/GenBank/DDBJ databases">
        <title>Evolution of Trichinella species and genotypes.</title>
        <authorList>
            <person name="Korhonen P.K."/>
            <person name="Edoardo P."/>
            <person name="Giuseppe L.R."/>
            <person name="Gasser R.B."/>
        </authorList>
    </citation>
    <scope>NUCLEOTIDE SEQUENCE [LARGE SCALE GENOMIC DNA]</scope>
    <source>
        <strain evidence="2">ISS417</strain>
    </source>
</reference>
<sequence length="116" mass="13289">MKNIISTDRTESYEPEGQKRGDVRSLEALDCAPECDCAIKLILTLGKRFLSTTILSIWEAKPLEMNDEKSSDRRTREKERHYAHSKGKTVNEDEGRSTNRQSSLNEIRSQKILCCV</sequence>
<feature type="region of interest" description="Disordered" evidence="1">
    <location>
        <begin position="1"/>
        <end position="21"/>
    </location>
</feature>
<dbReference type="AlphaFoldDB" id="A0A0V0U1C9"/>
<proteinExistence type="predicted"/>
<feature type="compositionally biased region" description="Basic and acidic residues" evidence="1">
    <location>
        <begin position="8"/>
        <end position="21"/>
    </location>
</feature>
<accession>A0A0V0U1C9</accession>
<comment type="caution">
    <text evidence="2">The sequence shown here is derived from an EMBL/GenBank/DDBJ whole genome shotgun (WGS) entry which is preliminary data.</text>
</comment>
<feature type="compositionally biased region" description="Basic and acidic residues" evidence="1">
    <location>
        <begin position="65"/>
        <end position="82"/>
    </location>
</feature>
<evidence type="ECO:0000313" key="3">
    <source>
        <dbReference type="Proteomes" id="UP000055048"/>
    </source>
</evidence>
<keyword evidence="3" id="KW-1185">Reference proteome</keyword>
<evidence type="ECO:0000256" key="1">
    <source>
        <dbReference type="SAM" id="MobiDB-lite"/>
    </source>
</evidence>
<gene>
    <name evidence="2" type="ORF">T05_553</name>
</gene>
<protein>
    <submittedName>
        <fullName evidence="2">Uncharacterized protein</fullName>
    </submittedName>
</protein>
<feature type="region of interest" description="Disordered" evidence="1">
    <location>
        <begin position="65"/>
        <end position="104"/>
    </location>
</feature>
<dbReference type="EMBL" id="JYDJ01000083">
    <property type="protein sequence ID" value="KRX45094.1"/>
    <property type="molecule type" value="Genomic_DNA"/>
</dbReference>
<dbReference type="Proteomes" id="UP000055048">
    <property type="component" value="Unassembled WGS sequence"/>
</dbReference>